<gene>
    <name evidence="1" type="ORF">FKW44_012288</name>
</gene>
<feature type="non-terminal residue" evidence="1">
    <location>
        <position position="1"/>
    </location>
</feature>
<keyword evidence="2" id="KW-1185">Reference proteome</keyword>
<sequence length="57" mass="6654">RVKLLGKKTLMRNPESPSKQGSCQGYFIKKKVKHHWRNVLNLGLVNRVKEKTVNHKT</sequence>
<protein>
    <submittedName>
        <fullName evidence="1">Uncharacterized protein</fullName>
    </submittedName>
</protein>
<dbReference type="EMBL" id="CP045897">
    <property type="protein sequence ID" value="QQP51071.1"/>
    <property type="molecule type" value="Genomic_DNA"/>
</dbReference>
<feature type="non-terminal residue" evidence="1">
    <location>
        <position position="57"/>
    </location>
</feature>
<organism evidence="1 2">
    <name type="scientific">Caligus rogercresseyi</name>
    <name type="common">Sea louse</name>
    <dbReference type="NCBI Taxonomy" id="217165"/>
    <lineage>
        <taxon>Eukaryota</taxon>
        <taxon>Metazoa</taxon>
        <taxon>Ecdysozoa</taxon>
        <taxon>Arthropoda</taxon>
        <taxon>Crustacea</taxon>
        <taxon>Multicrustacea</taxon>
        <taxon>Hexanauplia</taxon>
        <taxon>Copepoda</taxon>
        <taxon>Siphonostomatoida</taxon>
        <taxon>Caligidae</taxon>
        <taxon>Caligus</taxon>
    </lineage>
</organism>
<proteinExistence type="predicted"/>
<dbReference type="AlphaFoldDB" id="A0A7T8KA93"/>
<evidence type="ECO:0000313" key="2">
    <source>
        <dbReference type="Proteomes" id="UP000595437"/>
    </source>
</evidence>
<dbReference type="Proteomes" id="UP000595437">
    <property type="component" value="Chromosome 8"/>
</dbReference>
<reference evidence="2" key="1">
    <citation type="submission" date="2021-01" db="EMBL/GenBank/DDBJ databases">
        <title>Caligus Genome Assembly.</title>
        <authorList>
            <person name="Gallardo-Escarate C."/>
        </authorList>
    </citation>
    <scope>NUCLEOTIDE SEQUENCE [LARGE SCALE GENOMIC DNA]</scope>
</reference>
<evidence type="ECO:0000313" key="1">
    <source>
        <dbReference type="EMBL" id="QQP51071.1"/>
    </source>
</evidence>
<accession>A0A7T8KA93</accession>
<name>A0A7T8KA93_CALRO</name>